<accession>A0AAV4YRN2</accession>
<dbReference type="AlphaFoldDB" id="A0AAV4YRN2"/>
<dbReference type="EMBL" id="BPNI01000239">
    <property type="protein sequence ID" value="GJA43644.1"/>
    <property type="molecule type" value="Genomic_DNA"/>
</dbReference>
<organism evidence="2 3">
    <name type="scientific">Aeromonas caviae</name>
    <name type="common">Aeromonas punctata</name>
    <dbReference type="NCBI Taxonomy" id="648"/>
    <lineage>
        <taxon>Bacteria</taxon>
        <taxon>Pseudomonadati</taxon>
        <taxon>Pseudomonadota</taxon>
        <taxon>Gammaproteobacteria</taxon>
        <taxon>Aeromonadales</taxon>
        <taxon>Aeromonadaceae</taxon>
        <taxon>Aeromonas</taxon>
    </lineage>
</organism>
<reference evidence="2" key="1">
    <citation type="submission" date="2021-07" db="EMBL/GenBank/DDBJ databases">
        <title>Draft genome sequence of carbapenem-resistant Aeromonas spp. in Japan.</title>
        <authorList>
            <person name="Maehana S."/>
            <person name="Suzuki M."/>
            <person name="Kitasato H."/>
        </authorList>
    </citation>
    <scope>NUCLEOTIDE SEQUENCE</scope>
    <source>
        <strain evidence="2">KAM343</strain>
    </source>
</reference>
<gene>
    <name evidence="2" type="ORF">KAM343_44400</name>
</gene>
<evidence type="ECO:0000313" key="3">
    <source>
        <dbReference type="Proteomes" id="UP000886939"/>
    </source>
</evidence>
<dbReference type="PANTHER" id="PTHR43581">
    <property type="entry name" value="ATP/GTP PHOSPHATASE"/>
    <property type="match status" value="1"/>
</dbReference>
<comment type="caution">
    <text evidence="2">The sequence shown here is derived from an EMBL/GenBank/DDBJ whole genome shotgun (WGS) entry which is preliminary data.</text>
</comment>
<proteinExistence type="predicted"/>
<dbReference type="InterPro" id="IPR051396">
    <property type="entry name" value="Bact_Antivir_Def_Nuclease"/>
</dbReference>
<sequence>MRNDGSKLRSEIYFVVNDVFNENFNDSSKAFERSIAENLQELTKDISHALGFNSELSLPRDLSNLFGSLDFLSEMQISLNERGDGIKARHIPIILKFIAEKTKTLQARGNPPYTFIWGYEEPENNLELTSAIKLASQFQSFVPEPISQLLITTHSPAFYNLSKKDDAIKCVFIEKDTNDQTLCDHQQDLIDDRMGVMELLSPYIEEIKERIDNLEAIQEISNRKAIIYVEGTSDKIIIEKAIDIFTPAMRDNVEIITKDYGAGCNYVSDMLKAYFHMHKHHKERFKCVGIVDSDDDGKKVKQELSQIQDIGTSVRCYLLPLAEDVVRARRDGFTIPGILECNYPINIWSNELNKNHLEERTNIREVLSDDLISTLTQSERTLAQCLDDKDYKIKVTHVIPKDRKVPLAQKISKMDNACAALHLEFLRSMILDIERFLFNKKANTTAG</sequence>
<feature type="domain" description="Endonuclease GajA/Old nuclease/RecF-like AAA" evidence="1">
    <location>
        <begin position="23"/>
        <end position="158"/>
    </location>
</feature>
<dbReference type="RefSeq" id="WP_223917630.1">
    <property type="nucleotide sequence ID" value="NZ_BPNG01000249.1"/>
</dbReference>
<dbReference type="InterPro" id="IPR041685">
    <property type="entry name" value="AAA_GajA/Old/RecF-like"/>
</dbReference>
<evidence type="ECO:0000313" key="2">
    <source>
        <dbReference type="EMBL" id="GJA43644.1"/>
    </source>
</evidence>
<evidence type="ECO:0000259" key="1">
    <source>
        <dbReference type="Pfam" id="PF13175"/>
    </source>
</evidence>
<dbReference type="PANTHER" id="PTHR43581:SF4">
    <property type="entry name" value="ATP_GTP PHOSPHATASE"/>
    <property type="match status" value="1"/>
</dbReference>
<name>A0AAV4YRN2_AERCA</name>
<protein>
    <recommendedName>
        <fullName evidence="1">Endonuclease GajA/Old nuclease/RecF-like AAA domain-containing protein</fullName>
    </recommendedName>
</protein>
<dbReference type="Proteomes" id="UP000886939">
    <property type="component" value="Unassembled WGS sequence"/>
</dbReference>
<dbReference type="Pfam" id="PF13175">
    <property type="entry name" value="AAA_15"/>
    <property type="match status" value="1"/>
</dbReference>